<name>A0A927CT13_9BACL</name>
<protein>
    <submittedName>
        <fullName evidence="1">Uncharacterized protein</fullName>
    </submittedName>
</protein>
<gene>
    <name evidence="1" type="ORF">IDH41_22420</name>
</gene>
<dbReference type="EMBL" id="JACXIY010000029">
    <property type="protein sequence ID" value="MBD2871346.1"/>
    <property type="molecule type" value="Genomic_DNA"/>
</dbReference>
<reference evidence="1" key="1">
    <citation type="submission" date="2020-09" db="EMBL/GenBank/DDBJ databases">
        <title>A novel bacterium of genus Paenibacillus, isolated from South China Sea.</title>
        <authorList>
            <person name="Huang H."/>
            <person name="Mo K."/>
            <person name="Hu Y."/>
        </authorList>
    </citation>
    <scope>NUCLEOTIDE SEQUENCE</scope>
    <source>
        <strain evidence="1">IB182493</strain>
    </source>
</reference>
<comment type="caution">
    <text evidence="1">The sequence shown here is derived from an EMBL/GenBank/DDBJ whole genome shotgun (WGS) entry which is preliminary data.</text>
</comment>
<dbReference type="RefSeq" id="WP_190865067.1">
    <property type="nucleotide sequence ID" value="NZ_JACXIY010000029.1"/>
</dbReference>
<dbReference type="AlphaFoldDB" id="A0A927CT13"/>
<proteinExistence type="predicted"/>
<evidence type="ECO:0000313" key="2">
    <source>
        <dbReference type="Proteomes" id="UP000632125"/>
    </source>
</evidence>
<keyword evidence="2" id="KW-1185">Reference proteome</keyword>
<organism evidence="1 2">
    <name type="scientific">Paenibacillus arenilitoris</name>
    <dbReference type="NCBI Taxonomy" id="2772299"/>
    <lineage>
        <taxon>Bacteria</taxon>
        <taxon>Bacillati</taxon>
        <taxon>Bacillota</taxon>
        <taxon>Bacilli</taxon>
        <taxon>Bacillales</taxon>
        <taxon>Paenibacillaceae</taxon>
        <taxon>Paenibacillus</taxon>
    </lineage>
</organism>
<accession>A0A927CT13</accession>
<evidence type="ECO:0000313" key="1">
    <source>
        <dbReference type="EMBL" id="MBD2871346.1"/>
    </source>
</evidence>
<dbReference type="Proteomes" id="UP000632125">
    <property type="component" value="Unassembled WGS sequence"/>
</dbReference>
<sequence>MVLQLNGIVGGKKAIPVGPGQTFMLQQIVINVPNGKKLTLKTANFLLDNEAFAIKVEANPSPGKFVARGGFGDLKPNKVLFRNNTGDGVIIFLTVSAVNTSRKSQTLSRNDSWLFRLSRC</sequence>